<evidence type="ECO:0000313" key="2">
    <source>
        <dbReference type="Proteomes" id="UP000642553"/>
    </source>
</evidence>
<gene>
    <name evidence="1" type="ORF">DMI76_11080</name>
</gene>
<sequence>MRLWSLHPSYLDAIGLIALWREGLLARKVLLGQTKGYTRHPQLIRFRETGNPLQTMDLYLKAVHDESIRRGYSFDLSKISPCACRPSSRLLLPDKQLEYEFHHLLNKLRKRSPQQYSLLQQTTSILPHPLFQVVPGDICAWEKYT</sequence>
<dbReference type="RefSeq" id="WP_102722284.1">
    <property type="nucleotide sequence ID" value="NZ_CP029701.1"/>
</dbReference>
<dbReference type="EMBL" id="CP029701">
    <property type="protein sequence ID" value="QHV63871.1"/>
    <property type="molecule type" value="Genomic_DNA"/>
</dbReference>
<proteinExistence type="predicted"/>
<reference evidence="1" key="1">
    <citation type="submission" date="2018-05" db="EMBL/GenBank/DDBJ databases">
        <title>Complete genome sequnece of Akkermansia muciniphila EB-AMDK-40.</title>
        <authorList>
            <person name="Nam Y.-D."/>
            <person name="Chung W.-H."/>
            <person name="Park Y.S."/>
            <person name="Kang J."/>
        </authorList>
    </citation>
    <scope>NUCLEOTIDE SEQUENCE</scope>
    <source>
        <strain evidence="1">EB-AMDK-40</strain>
    </source>
</reference>
<dbReference type="Pfam" id="PF03013">
    <property type="entry name" value="Pyr_excise"/>
    <property type="match status" value="1"/>
</dbReference>
<protein>
    <submittedName>
        <fullName evidence="1">DNA lyase</fullName>
    </submittedName>
</protein>
<accession>A0AAE6TBW0</accession>
<keyword evidence="1" id="KW-0456">Lyase</keyword>
<dbReference type="AlphaFoldDB" id="A0AAE6TBW0"/>
<dbReference type="Proteomes" id="UP000642553">
    <property type="component" value="Chromosome"/>
</dbReference>
<name>A0AAE6TBW0_9BACT</name>
<evidence type="ECO:0000313" key="1">
    <source>
        <dbReference type="EMBL" id="QHV63871.1"/>
    </source>
</evidence>
<dbReference type="GO" id="GO:0016829">
    <property type="term" value="F:lyase activity"/>
    <property type="evidence" value="ECO:0007669"/>
    <property type="project" value="UniProtKB-KW"/>
</dbReference>
<organism evidence="1 2">
    <name type="scientific">Akkermansia massiliensis</name>
    <dbReference type="NCBI Taxonomy" id="2927224"/>
    <lineage>
        <taxon>Bacteria</taxon>
        <taxon>Pseudomonadati</taxon>
        <taxon>Verrucomicrobiota</taxon>
        <taxon>Verrucomicrobiia</taxon>
        <taxon>Verrucomicrobiales</taxon>
        <taxon>Akkermansiaceae</taxon>
        <taxon>Akkermansia</taxon>
    </lineage>
</organism>
<dbReference type="InterPro" id="IPR004260">
    <property type="entry name" value="Pyr-dimer_DNA_glycosylase"/>
</dbReference>